<accession>A0A813I396</accession>
<dbReference type="InterPro" id="IPR008271">
    <property type="entry name" value="Ser/Thr_kinase_AS"/>
</dbReference>
<name>A0A813I396_POLGL</name>
<dbReference type="InterPro" id="IPR018247">
    <property type="entry name" value="EF_Hand_1_Ca_BS"/>
</dbReference>
<gene>
    <name evidence="4" type="ORF">PGLA2088_LOCUS2823</name>
</gene>
<evidence type="ECO:0000259" key="3">
    <source>
        <dbReference type="PROSITE" id="PS50011"/>
    </source>
</evidence>
<dbReference type="AlphaFoldDB" id="A0A813I396"/>
<dbReference type="GO" id="GO:0004672">
    <property type="term" value="F:protein kinase activity"/>
    <property type="evidence" value="ECO:0007669"/>
    <property type="project" value="InterPro"/>
</dbReference>
<feature type="signal peptide" evidence="2">
    <location>
        <begin position="1"/>
        <end position="17"/>
    </location>
</feature>
<dbReference type="PANTHER" id="PTHR24347">
    <property type="entry name" value="SERINE/THREONINE-PROTEIN KINASE"/>
    <property type="match status" value="1"/>
</dbReference>
<dbReference type="Gene3D" id="1.10.238.10">
    <property type="entry name" value="EF-hand"/>
    <property type="match status" value="1"/>
</dbReference>
<dbReference type="PROSITE" id="PS00018">
    <property type="entry name" value="EF_HAND_1"/>
    <property type="match status" value="2"/>
</dbReference>
<evidence type="ECO:0000313" key="4">
    <source>
        <dbReference type="EMBL" id="CAE8644173.1"/>
    </source>
</evidence>
<dbReference type="SMART" id="SM00220">
    <property type="entry name" value="S_TKc"/>
    <property type="match status" value="1"/>
</dbReference>
<keyword evidence="2" id="KW-0732">Signal</keyword>
<dbReference type="Proteomes" id="UP000626109">
    <property type="component" value="Unassembled WGS sequence"/>
</dbReference>
<dbReference type="SUPFAM" id="SSF56112">
    <property type="entry name" value="Protein kinase-like (PK-like)"/>
    <property type="match status" value="1"/>
</dbReference>
<dbReference type="InterPro" id="IPR011992">
    <property type="entry name" value="EF-hand-dom_pair"/>
</dbReference>
<comment type="caution">
    <text evidence="4">The sequence shown here is derived from an EMBL/GenBank/DDBJ whole genome shotgun (WGS) entry which is preliminary data.</text>
</comment>
<evidence type="ECO:0000256" key="2">
    <source>
        <dbReference type="SAM" id="SignalP"/>
    </source>
</evidence>
<proteinExistence type="predicted"/>
<feature type="domain" description="Protein kinase" evidence="3">
    <location>
        <begin position="244"/>
        <end position="544"/>
    </location>
</feature>
<evidence type="ECO:0000313" key="5">
    <source>
        <dbReference type="Proteomes" id="UP000626109"/>
    </source>
</evidence>
<evidence type="ECO:0000256" key="1">
    <source>
        <dbReference type="ARBA" id="ARBA00022837"/>
    </source>
</evidence>
<dbReference type="Pfam" id="PF00069">
    <property type="entry name" value="Pkinase"/>
    <property type="match status" value="1"/>
</dbReference>
<feature type="chain" id="PRO_5032276144" description="Protein kinase domain-containing protein" evidence="2">
    <location>
        <begin position="18"/>
        <end position="801"/>
    </location>
</feature>
<reference evidence="4" key="1">
    <citation type="submission" date="2021-02" db="EMBL/GenBank/DDBJ databases">
        <authorList>
            <person name="Dougan E. K."/>
            <person name="Rhodes N."/>
            <person name="Thang M."/>
            <person name="Chan C."/>
        </authorList>
    </citation>
    <scope>NUCLEOTIDE SEQUENCE</scope>
</reference>
<dbReference type="PROSITE" id="PS00108">
    <property type="entry name" value="PROTEIN_KINASE_ST"/>
    <property type="match status" value="1"/>
</dbReference>
<dbReference type="Gene3D" id="1.10.510.10">
    <property type="entry name" value="Transferase(Phosphotransferase) domain 1"/>
    <property type="match status" value="1"/>
</dbReference>
<protein>
    <recommendedName>
        <fullName evidence="3">Protein kinase domain-containing protein</fullName>
    </recommendedName>
</protein>
<dbReference type="EMBL" id="CAJNNW010002385">
    <property type="protein sequence ID" value="CAE8644173.1"/>
    <property type="molecule type" value="Genomic_DNA"/>
</dbReference>
<dbReference type="GO" id="GO:0005524">
    <property type="term" value="F:ATP binding"/>
    <property type="evidence" value="ECO:0007669"/>
    <property type="project" value="InterPro"/>
</dbReference>
<dbReference type="InterPro" id="IPR000719">
    <property type="entry name" value="Prot_kinase_dom"/>
</dbReference>
<sequence length="801" mass="87833">MCLLGLGLFGGLESTWAAGVPFFEVSEVFSLGALCQLLDEEHARRNPGCLPSPARQSLPGAACKSERHLGERSAWARPEYARELQFERSFLKGEMNPSAEEFQPERVLGTPGALGGWAQELTGEIIGAPAAMRLGAAISLTPLSQQSKELRLKLAAEWVSKDSSKENRINLAGGAKGLCDGGKHIVADMKLIEVSAVYATLGTEAVAVPVKNAVETVGVESRPLILPLQNAFSSHQHYKFRDCYDIEHLLGNGSFCQVWQALSTDSGAGPPGTALVNKSRRVAAKCYLLANRPAAEGLPGPSKESTQERDPRKLKVAFQREKVLLGRVQHPHIVKMYESFEDSEHLWIILELAAGGELYSRLAKQFTASGSRRGFEEDVASMYFKQMLSAMAYLHGQRIVHRDVKCENFILMGAEGTPDGDFLKLCDFGAATLLSELRPRAMERIGTLSYTAPEVYAYRGARVCADCWSLGAVVYVMLLAASPFRHSDENSNIVVARIRKGEFIMSRPCWSQLSEAVRGLISGLLQVEEGNRLTTSAALRHEWLRPGAVVKDAEGLVTLLLDSTSSHGLSLGQSPLGFLPPASSARWGRRLVELILQFAKMDPFQRLLLALCARTGDSNRLAQRRSKESVPWYHLFFALDADEDGLLALPELMSGLRLFLGPDAHLCPKESILQLLDLDGNGYVQWGDWEALSLLCDTDLPERWGPLQHAFRLLDAVTGDGYITEPDLLQIVGSHQRSPKEVSAQGVQVLQILSRWAPPTMSKPSLNLDNVRRAVTSVQLPSALNEVHLVLDNLLETPSSD</sequence>
<dbReference type="PROSITE" id="PS50011">
    <property type="entry name" value="PROTEIN_KINASE_DOM"/>
    <property type="match status" value="1"/>
</dbReference>
<organism evidence="4 5">
    <name type="scientific">Polarella glacialis</name>
    <name type="common">Dinoflagellate</name>
    <dbReference type="NCBI Taxonomy" id="89957"/>
    <lineage>
        <taxon>Eukaryota</taxon>
        <taxon>Sar</taxon>
        <taxon>Alveolata</taxon>
        <taxon>Dinophyceae</taxon>
        <taxon>Suessiales</taxon>
        <taxon>Suessiaceae</taxon>
        <taxon>Polarella</taxon>
    </lineage>
</organism>
<dbReference type="InterPro" id="IPR011009">
    <property type="entry name" value="Kinase-like_dom_sf"/>
</dbReference>
<keyword evidence="1" id="KW-0106">Calcium</keyword>
<dbReference type="SUPFAM" id="SSF47473">
    <property type="entry name" value="EF-hand"/>
    <property type="match status" value="1"/>
</dbReference>